<dbReference type="AlphaFoldDB" id="A0A3M7D366"/>
<comment type="caution">
    <text evidence="2">The sequence shown here is derived from an EMBL/GenBank/DDBJ whole genome shotgun (WGS) entry which is preliminary data.</text>
</comment>
<feature type="region of interest" description="Disordered" evidence="1">
    <location>
        <begin position="386"/>
        <end position="439"/>
    </location>
</feature>
<evidence type="ECO:0000256" key="1">
    <source>
        <dbReference type="SAM" id="MobiDB-lite"/>
    </source>
</evidence>
<reference evidence="2 3" key="1">
    <citation type="journal article" date="2018" name="BMC Genomics">
        <title>Genomic evidence for intraspecific hybridization in a clonal and extremely halotolerant yeast.</title>
        <authorList>
            <person name="Gostincar C."/>
            <person name="Stajich J.E."/>
            <person name="Zupancic J."/>
            <person name="Zalar P."/>
            <person name="Gunde-Cimerman N."/>
        </authorList>
    </citation>
    <scope>NUCLEOTIDE SEQUENCE [LARGE SCALE GENOMIC DNA]</scope>
    <source>
        <strain evidence="2 3">EXF-151</strain>
    </source>
</reference>
<feature type="compositionally biased region" description="Polar residues" evidence="1">
    <location>
        <begin position="393"/>
        <end position="406"/>
    </location>
</feature>
<proteinExistence type="predicted"/>
<evidence type="ECO:0000313" key="3">
    <source>
        <dbReference type="Proteomes" id="UP000270230"/>
    </source>
</evidence>
<dbReference type="Proteomes" id="UP000270230">
    <property type="component" value="Unassembled WGS sequence"/>
</dbReference>
<feature type="region of interest" description="Disordered" evidence="1">
    <location>
        <begin position="61"/>
        <end position="121"/>
    </location>
</feature>
<accession>A0A3M7D366</accession>
<dbReference type="EMBL" id="QWIN01000120">
    <property type="protein sequence ID" value="RMY58751.1"/>
    <property type="molecule type" value="Genomic_DNA"/>
</dbReference>
<protein>
    <submittedName>
        <fullName evidence="2">Uncharacterized protein</fullName>
    </submittedName>
</protein>
<evidence type="ECO:0000313" key="2">
    <source>
        <dbReference type="EMBL" id="RMY58751.1"/>
    </source>
</evidence>
<organism evidence="2 3">
    <name type="scientific">Hortaea werneckii</name>
    <name type="common">Black yeast</name>
    <name type="synonym">Cladosporium werneckii</name>
    <dbReference type="NCBI Taxonomy" id="91943"/>
    <lineage>
        <taxon>Eukaryota</taxon>
        <taxon>Fungi</taxon>
        <taxon>Dikarya</taxon>
        <taxon>Ascomycota</taxon>
        <taxon>Pezizomycotina</taxon>
        <taxon>Dothideomycetes</taxon>
        <taxon>Dothideomycetidae</taxon>
        <taxon>Mycosphaerellales</taxon>
        <taxon>Teratosphaeriaceae</taxon>
        <taxon>Hortaea</taxon>
    </lineage>
</organism>
<name>A0A3M7D366_HORWE</name>
<sequence length="577" mass="64435">MTRILNNTPELAQALDLARDACTALGVPQIPGTRVWMADADFNWYCKWLRSTWKQIKIKDRSKRVKLPSQKKESSSAPPTSVKESAENNDVAGKEGEGNENEDSLLLPSGEAGGNANQEDICSGFPTATEGFAPNGCVSNGSELVVSASASPTPSKPSDHADITAHLVQDAFIGRHLPNCPFIFFTDSPIHALQLATKKKADGFGAMQITCIDTTSSRTLEGESVEFHSAKTIIHKYGAVMRTNHDGSAREYPDEYITIHQSVKLGPGSATVAYDRLIELGLFRLYPHLEAVNQRRRVMWYHSINDLREYGFGPDRSIKELPKVKIVIAAQLAASFTPAVGNKEFGTAPIHLIAAMLALQKRNSANLALSVCFESDRSIQVTANVAKHHPKDASQTSLRSPSNPRLDSNEPLKSNKKRSATVIDLTEDEPSPPKRTKRQAIPVIDLTPEEEPYRSRSKVADARHYEDLVTALTGKQIRLQHLSAKVQVNQAVLRAERSEWEVWHRQSREDFRAQNVNEGRRPRRYLVRRESRRGVEGSLDRGGSERRRRFDDGSTRWRRRYLGRRSMNLFNEGGNLQ</sequence>
<gene>
    <name evidence="2" type="ORF">D0865_02439</name>
</gene>